<feature type="region of interest" description="Disordered" evidence="1">
    <location>
        <begin position="127"/>
        <end position="164"/>
    </location>
</feature>
<keyword evidence="3" id="KW-0614">Plasmid</keyword>
<dbReference type="PATRIC" id="fig|573737.6.peg.6195"/>
<protein>
    <submittedName>
        <fullName evidence="3">Transposase</fullName>
    </submittedName>
</protein>
<proteinExistence type="predicted"/>
<dbReference type="AlphaFoldDB" id="A0A0G3IGT8"/>
<geneLocation type="plasmid" evidence="3 4">
    <name>pPO70-3</name>
</geneLocation>
<dbReference type="KEGG" id="pox:MB84_30575"/>
<dbReference type="PANTHER" id="PTHR30007">
    <property type="entry name" value="PHP DOMAIN PROTEIN"/>
    <property type="match status" value="1"/>
</dbReference>
<evidence type="ECO:0000259" key="2">
    <source>
        <dbReference type="Pfam" id="PF13340"/>
    </source>
</evidence>
<feature type="domain" description="Insertion element IS402-like" evidence="2">
    <location>
        <begin position="12"/>
        <end position="95"/>
    </location>
</feature>
<dbReference type="Pfam" id="PF13340">
    <property type="entry name" value="DUF4096"/>
    <property type="match status" value="1"/>
</dbReference>
<reference evidence="3" key="1">
    <citation type="submission" date="2016-06" db="EMBL/GenBank/DDBJ databases">
        <title>Pandoraea oxalativorans DSM 23570 Genome Sequencing.</title>
        <authorList>
            <person name="Ee R."/>
            <person name="Lim Y.-L."/>
            <person name="Yong D."/>
            <person name="Yin W.-F."/>
            <person name="Chan K.-G."/>
        </authorList>
    </citation>
    <scope>NUCLEOTIDE SEQUENCE</scope>
    <source>
        <strain evidence="3">DSM 23570</strain>
        <plasmid evidence="3">pPO70-3</plasmid>
    </source>
</reference>
<evidence type="ECO:0000256" key="1">
    <source>
        <dbReference type="SAM" id="MobiDB-lite"/>
    </source>
</evidence>
<evidence type="ECO:0000313" key="4">
    <source>
        <dbReference type="Proteomes" id="UP000035050"/>
    </source>
</evidence>
<sequence length="164" mass="18947">MTKKRVESWEVTAEFWQRVEPLIPQRAPSPEKKYLRRPGAGRPPEPARQVFEAIVYVLRTGCQWKALPKERFGSASAIHKRFLEWEAAGFFAALWEAGLAEYDEMEGIAWRWQRVDGAMMKAPLAQEAVGPNPTDRGKKWKQTPSSGRRAWRPVVAHRHRGQRQ</sequence>
<dbReference type="Proteomes" id="UP000035050">
    <property type="component" value="Plasmid pPO70-3"/>
</dbReference>
<dbReference type="PANTHER" id="PTHR30007:SF0">
    <property type="entry name" value="TRANSPOSASE"/>
    <property type="match status" value="1"/>
</dbReference>
<dbReference type="EMBL" id="CP011520">
    <property type="protein sequence ID" value="AKK25076.1"/>
    <property type="molecule type" value="Genomic_DNA"/>
</dbReference>
<keyword evidence="4" id="KW-1185">Reference proteome</keyword>
<dbReference type="InterPro" id="IPR025161">
    <property type="entry name" value="IS402-like_dom"/>
</dbReference>
<feature type="compositionally biased region" description="Basic residues" evidence="1">
    <location>
        <begin position="149"/>
        <end position="164"/>
    </location>
</feature>
<organism evidence="3 4">
    <name type="scientific">Pandoraea oxalativorans</name>
    <dbReference type="NCBI Taxonomy" id="573737"/>
    <lineage>
        <taxon>Bacteria</taxon>
        <taxon>Pseudomonadati</taxon>
        <taxon>Pseudomonadota</taxon>
        <taxon>Betaproteobacteria</taxon>
        <taxon>Burkholderiales</taxon>
        <taxon>Burkholderiaceae</taxon>
        <taxon>Pandoraea</taxon>
    </lineage>
</organism>
<accession>A0A0G3IGT8</accession>
<gene>
    <name evidence="3" type="ORF">MB84_30575</name>
</gene>
<name>A0A0G3IGT8_9BURK</name>
<evidence type="ECO:0000313" key="3">
    <source>
        <dbReference type="EMBL" id="AKK25076.1"/>
    </source>
</evidence>